<evidence type="ECO:0000256" key="6">
    <source>
        <dbReference type="SAM" id="Phobius"/>
    </source>
</evidence>
<organism evidence="7 8">
    <name type="scientific">Zalerion maritima</name>
    <dbReference type="NCBI Taxonomy" id="339359"/>
    <lineage>
        <taxon>Eukaryota</taxon>
        <taxon>Fungi</taxon>
        <taxon>Dikarya</taxon>
        <taxon>Ascomycota</taxon>
        <taxon>Pezizomycotina</taxon>
        <taxon>Sordariomycetes</taxon>
        <taxon>Lulworthiomycetidae</taxon>
        <taxon>Lulworthiales</taxon>
        <taxon>Lulworthiaceae</taxon>
        <taxon>Zalerion</taxon>
    </lineage>
</organism>
<keyword evidence="2 6" id="KW-0812">Transmembrane</keyword>
<evidence type="ECO:0000256" key="5">
    <source>
        <dbReference type="SAM" id="MobiDB-lite"/>
    </source>
</evidence>
<accession>A0AAD5RPS6</accession>
<comment type="subcellular location">
    <subcellularLocation>
        <location evidence="1">Membrane</location>
        <topology evidence="1">Multi-pass membrane protein</topology>
    </subcellularLocation>
</comment>
<dbReference type="Proteomes" id="UP001201980">
    <property type="component" value="Unassembled WGS sequence"/>
</dbReference>
<feature type="transmembrane region" description="Helical" evidence="6">
    <location>
        <begin position="266"/>
        <end position="286"/>
    </location>
</feature>
<feature type="transmembrane region" description="Helical" evidence="6">
    <location>
        <begin position="49"/>
        <end position="67"/>
    </location>
</feature>
<keyword evidence="4 6" id="KW-0472">Membrane</keyword>
<dbReference type="Pfam" id="PF04479">
    <property type="entry name" value="RTA1"/>
    <property type="match status" value="1"/>
</dbReference>
<evidence type="ECO:0000256" key="3">
    <source>
        <dbReference type="ARBA" id="ARBA00022989"/>
    </source>
</evidence>
<dbReference type="AlphaFoldDB" id="A0AAD5RPS6"/>
<keyword evidence="8" id="KW-1185">Reference proteome</keyword>
<protein>
    <recommendedName>
        <fullName evidence="9">RTA1-like protein</fullName>
    </recommendedName>
</protein>
<sequence length="356" mass="39871">MATPTILFLRSETSDTADSECTTAVPDKYGYVPPESCNANYGYYPNFEANLAFAVLFGITLAAHFGQAFFFKKVYAWVAVMGASWELVAFAVRTYGAHNQQSLDYVVIGTLFLLLAPLWLNAFCFMTVARLVYYVVEDQAIWRFKAGRMTKIFVWLDIISFLVQAIGGTMLSQEEQDVVDIGQKVYMAGVGFQLAFIIVFLAIIVKFFLMIRANEVDSPHANTRRVSILLGSLAACLILIIIRIIYRLIEFGEGANEDNELLHSEWYAICLDGLPMLLAFLVLNVVHPGIVLKGPESEFPKLTRAEKKQLKQAKKDAKLQAKKDRKEGGKNVYGYENMTPNSHELLSDTGRTSPQV</sequence>
<evidence type="ECO:0008006" key="9">
    <source>
        <dbReference type="Google" id="ProtNLM"/>
    </source>
</evidence>
<dbReference type="PANTHER" id="PTHR31465:SF15">
    <property type="entry name" value="LIPID TRANSPORTER ATNI-RELATED"/>
    <property type="match status" value="1"/>
</dbReference>
<reference evidence="7" key="1">
    <citation type="submission" date="2022-07" db="EMBL/GenBank/DDBJ databases">
        <title>Draft genome sequence of Zalerion maritima ATCC 34329, a (micro)plastics degrading marine fungus.</title>
        <authorList>
            <person name="Paco A."/>
            <person name="Goncalves M.F.M."/>
            <person name="Rocha-Santos T.A.P."/>
            <person name="Alves A."/>
        </authorList>
    </citation>
    <scope>NUCLEOTIDE SEQUENCE</scope>
    <source>
        <strain evidence="7">ATCC 34329</strain>
    </source>
</reference>
<evidence type="ECO:0000313" key="7">
    <source>
        <dbReference type="EMBL" id="KAJ2900594.1"/>
    </source>
</evidence>
<evidence type="ECO:0000256" key="2">
    <source>
        <dbReference type="ARBA" id="ARBA00022692"/>
    </source>
</evidence>
<feature type="transmembrane region" description="Helical" evidence="6">
    <location>
        <begin position="74"/>
        <end position="93"/>
    </location>
</feature>
<feature type="compositionally biased region" description="Polar residues" evidence="5">
    <location>
        <begin position="338"/>
        <end position="356"/>
    </location>
</feature>
<evidence type="ECO:0000256" key="1">
    <source>
        <dbReference type="ARBA" id="ARBA00004141"/>
    </source>
</evidence>
<feature type="transmembrane region" description="Helical" evidence="6">
    <location>
        <begin position="152"/>
        <end position="173"/>
    </location>
</feature>
<keyword evidence="3 6" id="KW-1133">Transmembrane helix</keyword>
<feature type="compositionally biased region" description="Basic and acidic residues" evidence="5">
    <location>
        <begin position="312"/>
        <end position="329"/>
    </location>
</feature>
<dbReference type="InterPro" id="IPR007568">
    <property type="entry name" value="RTA1"/>
</dbReference>
<name>A0AAD5RPS6_9PEZI</name>
<gene>
    <name evidence="7" type="ORF">MKZ38_002390</name>
</gene>
<dbReference type="GO" id="GO:0016020">
    <property type="term" value="C:membrane"/>
    <property type="evidence" value="ECO:0007669"/>
    <property type="project" value="UniProtKB-SubCell"/>
</dbReference>
<feature type="transmembrane region" description="Helical" evidence="6">
    <location>
        <begin position="185"/>
        <end position="205"/>
    </location>
</feature>
<feature type="transmembrane region" description="Helical" evidence="6">
    <location>
        <begin position="226"/>
        <end position="246"/>
    </location>
</feature>
<dbReference type="PANTHER" id="PTHR31465">
    <property type="entry name" value="PROTEIN RTA1-RELATED"/>
    <property type="match status" value="1"/>
</dbReference>
<evidence type="ECO:0000256" key="4">
    <source>
        <dbReference type="ARBA" id="ARBA00023136"/>
    </source>
</evidence>
<comment type="caution">
    <text evidence="7">The sequence shown here is derived from an EMBL/GenBank/DDBJ whole genome shotgun (WGS) entry which is preliminary data.</text>
</comment>
<feature type="transmembrane region" description="Helical" evidence="6">
    <location>
        <begin position="105"/>
        <end position="132"/>
    </location>
</feature>
<feature type="region of interest" description="Disordered" evidence="5">
    <location>
        <begin position="312"/>
        <end position="356"/>
    </location>
</feature>
<evidence type="ECO:0000313" key="8">
    <source>
        <dbReference type="Proteomes" id="UP001201980"/>
    </source>
</evidence>
<dbReference type="EMBL" id="JAKWBI020000170">
    <property type="protein sequence ID" value="KAJ2900594.1"/>
    <property type="molecule type" value="Genomic_DNA"/>
</dbReference>
<proteinExistence type="predicted"/>